<dbReference type="InterPro" id="IPR029033">
    <property type="entry name" value="His_PPase_superfam"/>
</dbReference>
<dbReference type="CDD" id="cd07040">
    <property type="entry name" value="HP"/>
    <property type="match status" value="1"/>
</dbReference>
<dbReference type="InterPro" id="IPR050275">
    <property type="entry name" value="PGM_Phosphatase"/>
</dbReference>
<dbReference type="PANTHER" id="PTHR48100:SF1">
    <property type="entry name" value="HISTIDINE PHOSPHATASE FAMILY PROTEIN-RELATED"/>
    <property type="match status" value="1"/>
</dbReference>
<dbReference type="GO" id="GO:0016791">
    <property type="term" value="F:phosphatase activity"/>
    <property type="evidence" value="ECO:0007669"/>
    <property type="project" value="TreeGrafter"/>
</dbReference>
<evidence type="ECO:0000313" key="1">
    <source>
        <dbReference type="EMBL" id="ALF58749.1"/>
    </source>
</evidence>
<dbReference type="GO" id="GO:0005737">
    <property type="term" value="C:cytoplasm"/>
    <property type="evidence" value="ECO:0007669"/>
    <property type="project" value="TreeGrafter"/>
</dbReference>
<dbReference type="PANTHER" id="PTHR48100">
    <property type="entry name" value="BROAD-SPECIFICITY PHOSPHATASE YOR283W-RELATED"/>
    <property type="match status" value="1"/>
</dbReference>
<keyword evidence="2" id="KW-1185">Reference proteome</keyword>
<dbReference type="InterPro" id="IPR013078">
    <property type="entry name" value="His_Pase_superF_clade-1"/>
</dbReference>
<organism evidence="1 2">
    <name type="scientific">Psychrobacter urativorans</name>
    <dbReference type="NCBI Taxonomy" id="45610"/>
    <lineage>
        <taxon>Bacteria</taxon>
        <taxon>Pseudomonadati</taxon>
        <taxon>Pseudomonadota</taxon>
        <taxon>Gammaproteobacteria</taxon>
        <taxon>Moraxellales</taxon>
        <taxon>Moraxellaceae</taxon>
        <taxon>Psychrobacter</taxon>
    </lineage>
</organism>
<dbReference type="OrthoDB" id="280692at2"/>
<dbReference type="Pfam" id="PF00300">
    <property type="entry name" value="His_Phos_1"/>
    <property type="match status" value="2"/>
</dbReference>
<dbReference type="EMBL" id="CP012678">
    <property type="protein sequence ID" value="ALF58749.1"/>
    <property type="molecule type" value="Genomic_DNA"/>
</dbReference>
<dbReference type="KEGG" id="pur:AOC03_00705"/>
<accession>A0A0M4TTN0</accession>
<dbReference type="Gene3D" id="3.40.50.1240">
    <property type="entry name" value="Phosphoglycerate mutase-like"/>
    <property type="match status" value="1"/>
</dbReference>
<dbReference type="Proteomes" id="UP000059847">
    <property type="component" value="Chromosome"/>
</dbReference>
<gene>
    <name evidence="1" type="ORF">AOC03_00705</name>
</gene>
<sequence length="251" mass="27964">MTTILLARHGQASFGQENYDQLSELGCQQARLLGQHYANTQRRIDAIFSGSLVRQRDSARHFWDKYQPSIGVSGHVPILDIETPNSYVLPVFNEFNHEDVFMKSTPHLTTQAQVAAELTKANKPLTRLGEMFGEAMVRWHGGDHDDDYIESWPTFSKRAQQALEQVGAQVAQLDHLHQDSTVLVFTSGGVIAAITAHLLQQGSQTAYQLTQSSVNTGVTAISLPHLTTPQLLAFNEHSHLFVKGQHFVTKH</sequence>
<proteinExistence type="predicted"/>
<dbReference type="STRING" id="45610.AOC03_00705"/>
<dbReference type="RefSeq" id="WP_062533145.1">
    <property type="nucleotide sequence ID" value="NZ_CP012678.1"/>
</dbReference>
<protein>
    <submittedName>
        <fullName evidence="1">Phosphoglycerate mutase</fullName>
    </submittedName>
</protein>
<dbReference type="SMART" id="SM00855">
    <property type="entry name" value="PGAM"/>
    <property type="match status" value="1"/>
</dbReference>
<reference evidence="1 2" key="1">
    <citation type="submission" date="2015-09" db="EMBL/GenBank/DDBJ databases">
        <title>Complete genome of Psychrobacter urativorans R10.10B.</title>
        <authorList>
            <person name="See-Too W.S."/>
            <person name="Chan K.G."/>
        </authorList>
    </citation>
    <scope>NUCLEOTIDE SEQUENCE [LARGE SCALE GENOMIC DNA]</scope>
    <source>
        <strain evidence="1 2">R10.10B</strain>
    </source>
</reference>
<name>A0A0M4TTN0_9GAMM</name>
<evidence type="ECO:0000313" key="2">
    <source>
        <dbReference type="Proteomes" id="UP000059847"/>
    </source>
</evidence>
<dbReference type="SUPFAM" id="SSF53254">
    <property type="entry name" value="Phosphoglycerate mutase-like"/>
    <property type="match status" value="1"/>
</dbReference>
<dbReference type="AlphaFoldDB" id="A0A0M4TTN0"/>